<protein>
    <submittedName>
        <fullName evidence="1">Uncharacterized protein</fullName>
    </submittedName>
</protein>
<reference evidence="1 2" key="1">
    <citation type="submission" date="2020-08" db="EMBL/GenBank/DDBJ databases">
        <title>Genomic Encyclopedia of Type Strains, Phase IV (KMG-IV): sequencing the most valuable type-strain genomes for metagenomic binning, comparative biology and taxonomic classification.</title>
        <authorList>
            <person name="Goeker M."/>
        </authorList>
    </citation>
    <scope>NUCLEOTIDE SEQUENCE [LARGE SCALE GENOMIC DNA]</scope>
    <source>
        <strain evidence="1 2">DSM 23562</strain>
    </source>
</reference>
<accession>A0A7W9SRA8</accession>
<dbReference type="EMBL" id="JACHGW010000002">
    <property type="protein sequence ID" value="MBB6050798.1"/>
    <property type="molecule type" value="Genomic_DNA"/>
</dbReference>
<dbReference type="AlphaFoldDB" id="A0A7W9SRA8"/>
<gene>
    <name evidence="1" type="ORF">HNQ39_002589</name>
</gene>
<dbReference type="RefSeq" id="WP_184196413.1">
    <property type="nucleotide sequence ID" value="NZ_JACHGW010000002.1"/>
</dbReference>
<sequence>MNILIHLEEILIAPLTERACDPTSPVAHWILPARLRLGMRHLLRDLARTGNVLTLYSSGNQSPYLIRLWCFLVGLPVQHVVLNPPCLGQDLTLTGTAGAPECLHQIRQACLNSPEIRIVSWGQTCT</sequence>
<dbReference type="Proteomes" id="UP000520814">
    <property type="component" value="Unassembled WGS sequence"/>
</dbReference>
<proteinExistence type="predicted"/>
<organism evidence="1 2">
    <name type="scientific">Armatimonas rosea</name>
    <dbReference type="NCBI Taxonomy" id="685828"/>
    <lineage>
        <taxon>Bacteria</taxon>
        <taxon>Bacillati</taxon>
        <taxon>Armatimonadota</taxon>
        <taxon>Armatimonadia</taxon>
        <taxon>Armatimonadales</taxon>
        <taxon>Armatimonadaceae</taxon>
        <taxon>Armatimonas</taxon>
    </lineage>
</organism>
<name>A0A7W9SRA8_ARMRO</name>
<comment type="caution">
    <text evidence="1">The sequence shown here is derived from an EMBL/GenBank/DDBJ whole genome shotgun (WGS) entry which is preliminary data.</text>
</comment>
<evidence type="ECO:0000313" key="2">
    <source>
        <dbReference type="Proteomes" id="UP000520814"/>
    </source>
</evidence>
<evidence type="ECO:0000313" key="1">
    <source>
        <dbReference type="EMBL" id="MBB6050798.1"/>
    </source>
</evidence>
<keyword evidence="2" id="KW-1185">Reference proteome</keyword>